<sequence>MNFVSVALSSCLLMALSKGNLAVEKYAVEESTSPPEAVVSAEPTRSPARSPTELQIGLEAKWLPPSLPWYGAGIGLVLAVGWNRYLSQQLRQYRGREVPYQAVLDAIPDFLVRVGVDGHYRELRVPDRDFALFSSADLTGKALADVLPKDLADQHLHYLDQALKTGELQVFEQTLLVGDRVQQEEIRVIKSGDDEALFMIREISDRKQAEAALQQKLQQEKALYLVVQAIRNSLDLATIFATATAETVRLLPGVNCCGVVQHLPERHVWKIIDRACSEPELLAWVGLEVSESGNPFSDQLKQLQVVRVPDTSKIRDEANKSTAEVIPGAWLMIPLVIENQLWGSLSLSTPQPFDWPNSLVDLVQTIAHQLEVAIQQAQLYQQVEQEKQKLLQSQKALIQAQQMAQMGNWEIDVATGQTTASDNLFRIFGLDPTPSVDLAEAMVSFIHPDDRPQLEQALFQAMTVGTPYEIDLRFFKADGSIGHLETRAEAACDQQGQVVKVFGTSLEISDRIQTAAQLKHDALHDGLTRLANRTLLTERLDLSLRRAKRHLDYQFAVLFLDLDNFKVVNDSLGHLVGDELLLAVAALLKQMIREVDLAARLGGDEFVVLLDGIDESKEAVRVAERILAALESPFPIANREIFVGASIGIVIGATDYEYAENLLRDADLAMYRSKQSGRGQYTVFDPVMHLKAVQRLQIESDLRTALECGQFVLYYQPVFYLESRTLRGFEALIRWQHPQQGVILPTEFIGIAEETGLIEPIGEWVLRSACEQLAQWQSRFPAQSLQVSVNLSVKQLKSSLLPKLDALLMAYLIEPGCLILEVTESMLVENVEATVKLLEQVKKRGVHISLDDFGTGYSSLSYLHKLPLNALKIDRAFVSCAEGFTEPDTRNRLIAESIIALSNLLELNAVAEGIETAEQLEWLKKLGCEAGQGYFFSPPVSAEQASKILSEHSCPC</sequence>
<dbReference type="InterPro" id="IPR013655">
    <property type="entry name" value="PAS_fold_3"/>
</dbReference>
<dbReference type="EMBL" id="QBMP01000017">
    <property type="protein sequence ID" value="PZO59883.1"/>
    <property type="molecule type" value="Genomic_DNA"/>
</dbReference>
<dbReference type="InterPro" id="IPR052155">
    <property type="entry name" value="Biofilm_reg_signaling"/>
</dbReference>
<dbReference type="InterPro" id="IPR003018">
    <property type="entry name" value="GAF"/>
</dbReference>
<dbReference type="PROSITE" id="PS50112">
    <property type="entry name" value="PAS"/>
    <property type="match status" value="1"/>
</dbReference>
<dbReference type="InterPro" id="IPR000014">
    <property type="entry name" value="PAS"/>
</dbReference>
<dbReference type="InterPro" id="IPR035965">
    <property type="entry name" value="PAS-like_dom_sf"/>
</dbReference>
<protein>
    <recommendedName>
        <fullName evidence="8">Diguanylate cyclase</fullName>
    </recommendedName>
</protein>
<dbReference type="SMART" id="SM00065">
    <property type="entry name" value="GAF"/>
    <property type="match status" value="1"/>
</dbReference>
<dbReference type="CDD" id="cd01948">
    <property type="entry name" value="EAL"/>
    <property type="match status" value="1"/>
</dbReference>
<name>A0A2W4XQZ9_9CYAN</name>
<gene>
    <name evidence="6" type="ORF">DCF15_03240</name>
</gene>
<feature type="domain" description="PAC" evidence="3">
    <location>
        <begin position="468"/>
        <end position="520"/>
    </location>
</feature>
<dbReference type="Gene3D" id="3.20.20.450">
    <property type="entry name" value="EAL domain"/>
    <property type="match status" value="1"/>
</dbReference>
<dbReference type="PANTHER" id="PTHR44757">
    <property type="entry name" value="DIGUANYLATE CYCLASE DGCP"/>
    <property type="match status" value="1"/>
</dbReference>
<dbReference type="CDD" id="cd01949">
    <property type="entry name" value="GGDEF"/>
    <property type="match status" value="1"/>
</dbReference>
<dbReference type="SMART" id="SM00052">
    <property type="entry name" value="EAL"/>
    <property type="match status" value="1"/>
</dbReference>
<feature type="signal peptide" evidence="1">
    <location>
        <begin position="1"/>
        <end position="22"/>
    </location>
</feature>
<dbReference type="Gene3D" id="3.30.70.270">
    <property type="match status" value="1"/>
</dbReference>
<dbReference type="InterPro" id="IPR035919">
    <property type="entry name" value="EAL_sf"/>
</dbReference>
<dbReference type="InterPro" id="IPR001610">
    <property type="entry name" value="PAC"/>
</dbReference>
<dbReference type="Pfam" id="PF01590">
    <property type="entry name" value="GAF"/>
    <property type="match status" value="1"/>
</dbReference>
<dbReference type="NCBIfam" id="TIGR00254">
    <property type="entry name" value="GGDEF"/>
    <property type="match status" value="1"/>
</dbReference>
<reference evidence="6 7" key="2">
    <citation type="submission" date="2018-06" db="EMBL/GenBank/DDBJ databases">
        <title>Metagenomic assembly of (sub)arctic Cyanobacteria and their associated microbiome from non-axenic cultures.</title>
        <authorList>
            <person name="Baurain D."/>
        </authorList>
    </citation>
    <scope>NUCLEOTIDE SEQUENCE [LARGE SCALE GENOMIC DNA]</scope>
    <source>
        <strain evidence="6">ULC027bin1</strain>
    </source>
</reference>
<dbReference type="Pfam" id="PF00563">
    <property type="entry name" value="EAL"/>
    <property type="match status" value="1"/>
</dbReference>
<evidence type="ECO:0000313" key="6">
    <source>
        <dbReference type="EMBL" id="PZO59883.1"/>
    </source>
</evidence>
<keyword evidence="1" id="KW-0732">Signal</keyword>
<dbReference type="SMART" id="SM00267">
    <property type="entry name" value="GGDEF"/>
    <property type="match status" value="1"/>
</dbReference>
<feature type="domain" description="PAS" evidence="2">
    <location>
        <begin position="393"/>
        <end position="465"/>
    </location>
</feature>
<comment type="caution">
    <text evidence="6">The sequence shown here is derived from an EMBL/GenBank/DDBJ whole genome shotgun (WGS) entry which is preliminary data.</text>
</comment>
<dbReference type="Gene3D" id="3.30.450.20">
    <property type="entry name" value="PAS domain"/>
    <property type="match status" value="2"/>
</dbReference>
<evidence type="ECO:0000313" key="7">
    <source>
        <dbReference type="Proteomes" id="UP000249794"/>
    </source>
</evidence>
<feature type="chain" id="PRO_5016024737" description="Diguanylate cyclase" evidence="1">
    <location>
        <begin position="23"/>
        <end position="956"/>
    </location>
</feature>
<dbReference type="SUPFAM" id="SSF141868">
    <property type="entry name" value="EAL domain-like"/>
    <property type="match status" value="1"/>
</dbReference>
<dbReference type="Gene3D" id="3.30.450.40">
    <property type="match status" value="1"/>
</dbReference>
<reference evidence="7" key="1">
    <citation type="submission" date="2018-04" db="EMBL/GenBank/DDBJ databases">
        <authorList>
            <person name="Cornet L."/>
        </authorList>
    </citation>
    <scope>NUCLEOTIDE SEQUENCE [LARGE SCALE GENOMIC DNA]</scope>
</reference>
<dbReference type="InterPro" id="IPR013656">
    <property type="entry name" value="PAS_4"/>
</dbReference>
<dbReference type="PROSITE" id="PS50883">
    <property type="entry name" value="EAL"/>
    <property type="match status" value="1"/>
</dbReference>
<dbReference type="InterPro" id="IPR000700">
    <property type="entry name" value="PAS-assoc_C"/>
</dbReference>
<dbReference type="SMART" id="SM00086">
    <property type="entry name" value="PAC"/>
    <property type="match status" value="1"/>
</dbReference>
<accession>A0A2W4XQZ9</accession>
<dbReference type="CDD" id="cd00130">
    <property type="entry name" value="PAS"/>
    <property type="match status" value="1"/>
</dbReference>
<evidence type="ECO:0000259" key="2">
    <source>
        <dbReference type="PROSITE" id="PS50112"/>
    </source>
</evidence>
<dbReference type="Pfam" id="PF00990">
    <property type="entry name" value="GGDEF"/>
    <property type="match status" value="1"/>
</dbReference>
<dbReference type="PROSITE" id="PS50113">
    <property type="entry name" value="PAC"/>
    <property type="match status" value="1"/>
</dbReference>
<dbReference type="Proteomes" id="UP000249794">
    <property type="component" value="Unassembled WGS sequence"/>
</dbReference>
<dbReference type="SUPFAM" id="SSF55781">
    <property type="entry name" value="GAF domain-like"/>
    <property type="match status" value="1"/>
</dbReference>
<feature type="domain" description="GGDEF" evidence="5">
    <location>
        <begin position="553"/>
        <end position="686"/>
    </location>
</feature>
<dbReference type="InterPro" id="IPR029787">
    <property type="entry name" value="Nucleotide_cyclase"/>
</dbReference>
<evidence type="ECO:0000259" key="3">
    <source>
        <dbReference type="PROSITE" id="PS50113"/>
    </source>
</evidence>
<feature type="domain" description="EAL" evidence="4">
    <location>
        <begin position="695"/>
        <end position="953"/>
    </location>
</feature>
<dbReference type="SUPFAM" id="SSF55073">
    <property type="entry name" value="Nucleotide cyclase"/>
    <property type="match status" value="1"/>
</dbReference>
<dbReference type="InterPro" id="IPR000160">
    <property type="entry name" value="GGDEF_dom"/>
</dbReference>
<organism evidence="6 7">
    <name type="scientific">Phormidesmis priestleyi</name>
    <dbReference type="NCBI Taxonomy" id="268141"/>
    <lineage>
        <taxon>Bacteria</taxon>
        <taxon>Bacillati</taxon>
        <taxon>Cyanobacteriota</taxon>
        <taxon>Cyanophyceae</taxon>
        <taxon>Leptolyngbyales</taxon>
        <taxon>Leptolyngbyaceae</taxon>
        <taxon>Phormidesmis</taxon>
    </lineage>
</organism>
<dbReference type="Pfam" id="PF08447">
    <property type="entry name" value="PAS_3"/>
    <property type="match status" value="1"/>
</dbReference>
<proteinExistence type="predicted"/>
<dbReference type="PANTHER" id="PTHR44757:SF2">
    <property type="entry name" value="BIOFILM ARCHITECTURE MAINTENANCE PROTEIN MBAA"/>
    <property type="match status" value="1"/>
</dbReference>
<dbReference type="InterPro" id="IPR001633">
    <property type="entry name" value="EAL_dom"/>
</dbReference>
<evidence type="ECO:0008006" key="8">
    <source>
        <dbReference type="Google" id="ProtNLM"/>
    </source>
</evidence>
<dbReference type="PROSITE" id="PS50887">
    <property type="entry name" value="GGDEF"/>
    <property type="match status" value="1"/>
</dbReference>
<evidence type="ECO:0000259" key="5">
    <source>
        <dbReference type="PROSITE" id="PS50887"/>
    </source>
</evidence>
<dbReference type="InterPro" id="IPR029016">
    <property type="entry name" value="GAF-like_dom_sf"/>
</dbReference>
<dbReference type="AlphaFoldDB" id="A0A2W4XQZ9"/>
<evidence type="ECO:0000256" key="1">
    <source>
        <dbReference type="SAM" id="SignalP"/>
    </source>
</evidence>
<evidence type="ECO:0000259" key="4">
    <source>
        <dbReference type="PROSITE" id="PS50883"/>
    </source>
</evidence>
<dbReference type="SUPFAM" id="SSF55785">
    <property type="entry name" value="PYP-like sensor domain (PAS domain)"/>
    <property type="match status" value="2"/>
</dbReference>
<dbReference type="Gene3D" id="2.10.70.100">
    <property type="match status" value="1"/>
</dbReference>
<dbReference type="InterPro" id="IPR043128">
    <property type="entry name" value="Rev_trsase/Diguanyl_cyclase"/>
</dbReference>
<dbReference type="Pfam" id="PF08448">
    <property type="entry name" value="PAS_4"/>
    <property type="match status" value="1"/>
</dbReference>
<dbReference type="FunFam" id="3.30.70.270:FF:000001">
    <property type="entry name" value="Diguanylate cyclase domain protein"/>
    <property type="match status" value="1"/>
</dbReference>